<dbReference type="InterPro" id="IPR045055">
    <property type="entry name" value="DNA2/NAM7-like"/>
</dbReference>
<dbReference type="OrthoDB" id="9757917at2"/>
<dbReference type="InterPro" id="IPR027417">
    <property type="entry name" value="P-loop_NTPase"/>
</dbReference>
<feature type="region of interest" description="Disordered" evidence="1">
    <location>
        <begin position="1752"/>
        <end position="1775"/>
    </location>
</feature>
<sequence>MQDKQNSATVVNSLTPEPPKSILALEKRVNAKINFAMAQNNASVLHSLCIRNNGDVAATNVSLTLRANPAVLREKIWQIDRIRPGEHVELNDLATPLDTTILGGIDEAEIGQLEFLLRIGDDQIQCERDPIELLARDEWGGLADMENILAAFVSPNQPQVARLLKEASSLLDAAGHSGSMEGYQSNDPQRVWMIAGAIWSAATALNLAYAVPPASFERSGQKIRDPERIVAEGLATCLDTTLLLAAAFEAAGLHASVLFSRGHAWVGVWLTNNDFGKLIEPDVIAVRKAAAAREFIALETTLLTKRPSIGFEQAVEAGRERLSEANETEFEKAIDINRARAARIRPLASHREPIAVEELPDASAPAALPRPLDLGHLPGDIVETTPSTALGRIERWQRKLLDLSLANKLLNFKETKLSVFITCPDVSALEDQLAEGKAFRLLALKDEKAISGRDVTQQQAREIEVSLARDALAKGQVAVPLTAREMGNRLTELYRKARSDVQEGGTNTLFLAIGFLRWKRTEGEARNYRAPLLLIPAKLERRSAQSEFRLTQLEDEVRINATLLELLKRDFELRIPELEGELPHDERGLDIPLILEIVRRRVRDVSGFEVLEECALSTFSFAKYLMWKDLVDRTDSLRESPLVKHLVDNPTEEFDGARNPMPRPEEIDHKHSPADILAPLPADSSQLAAVVAAAERRDFVLIGPPGTGKSQTITNIIADQLARGRTVLFVAEKSAALDVVHRRLERQGLGSAVLELHSNKADRKVVLQQLGRSWQRSSTSFAQAWIQVTDDVRMTRDQLNDYVEALHRPGLQGFSIFQAIGRAVSGPVPFTLSFADKDCHDTHSWNQLRALAIELGQRHAIVADLPANGPLSLICPGEWSYAWQDRLLETARQLKIALREVHSAREALGTSFGCSEVQPEIWAVFDLLPTMRLGKPAIDPAVLKNPDELRSAISPLEDALAQCSAARSQMKGEYEDRVIATMPLEALELQWREAETKLWVLKSFAQSKVEKLLRTYSTSKLVDPKTDVPALRSLLAAQLRIQASPLANLASFAGEKTDIGQLNDTLESANSYLSFEELVARSGIMPARIAEQRGDLIQPDGGAMKPLLQRLDSALRSLALKQEEFTAAGGKNLENGQHAEAQLVGLDSHSDRLADWLKWLSSKQRAEAVGLSPLVQALEAGEAISDTAMAFERAYMTWWLRLAMDASSTLRSFAHWEHEALIERFRELDRAMAELASNEVMRRLGNDLPSVDSVPRRSELGFLRHQLGLQRPSAAIRNLISEMPNTFAKLVPCVLMSPLSVAQYLPPGQAQFDLVIFDEASQISTWDAVGAIARGRQAIIVGDPKQLPPTNFFGRNDDGEGDSQEIAEFEKDMPSILDEVTASGIPTHRLSWHYRSRDEALIAFSNHNYYDGGLVTFPSPNASGNALQLHSIDGTYMRGQGRTNPDEARAVVTLVRTKLTEWLQLPESQRLTLGVITFNAQQQTLILDLLDAERKANPSFEWFFSDDREEPIIVKNLENIQGDERDVILFSTTFGADSSGKLSMNFGALNLDGGEKRLNVAVTRARSELHVFSSITADQIDLNRTGARGVKDFKAFLDFANRGSIALAAQDSGSLGGVDSPFEASVREALIQKGWEVHTQIGISGFRIDLGIRHPDYAGAWLAGVECDGATYHSSATARDRDRIRQAVLEGLGWRVLRIWSTDWFRNPATAAERTDTALRTALAQDREQRACTQVSEPELNHEETFAPDVETPMPVEANTKEESEEEEEEAQSRPMYASVADVVISTTHPASITADPDRFFDSSYDDTLTQLIRHLLASNSPISKQSLARRIAQAHGWQRTGSRIRKRILSMRHLWDTSIEGSTQFLWIKGSLTNRVPFKGLGERTVREISRTEIAWVEDQHTARIEASEDPVLELSRLIGIARLTQDTRAYLNACREWRANTTDLQSSE</sequence>
<evidence type="ECO:0000259" key="2">
    <source>
        <dbReference type="Pfam" id="PF11784"/>
    </source>
</evidence>
<dbReference type="CDD" id="cd18808">
    <property type="entry name" value="SF1_C_Upf1"/>
    <property type="match status" value="1"/>
</dbReference>
<feature type="domain" description="DNA2/NAM7 helicase helicase" evidence="3">
    <location>
        <begin position="683"/>
        <end position="774"/>
    </location>
</feature>
<dbReference type="RefSeq" id="WP_116517085.1">
    <property type="nucleotide sequence ID" value="NZ_JACCEX010000001.1"/>
</dbReference>
<dbReference type="Pfam" id="PF18741">
    <property type="entry name" value="MTES_1575"/>
    <property type="match status" value="1"/>
</dbReference>
<dbReference type="Pfam" id="PF13087">
    <property type="entry name" value="AAA_12"/>
    <property type="match status" value="1"/>
</dbReference>
<keyword evidence="7" id="KW-1185">Reference proteome</keyword>
<dbReference type="GO" id="GO:0004386">
    <property type="term" value="F:helicase activity"/>
    <property type="evidence" value="ECO:0007669"/>
    <property type="project" value="InterPro"/>
</dbReference>
<gene>
    <name evidence="6" type="ORF">C7440_0157</name>
</gene>
<dbReference type="Gene3D" id="3.40.960.10">
    <property type="entry name" value="VSR Endonuclease"/>
    <property type="match status" value="1"/>
</dbReference>
<feature type="domain" description="Restriction endonuclease type II-like" evidence="5">
    <location>
        <begin position="1622"/>
        <end position="1717"/>
    </location>
</feature>
<dbReference type="InterPro" id="IPR049468">
    <property type="entry name" value="Restrct_endonuc-II-like_dom"/>
</dbReference>
<reference evidence="6 7" key="1">
    <citation type="submission" date="2018-04" db="EMBL/GenBank/DDBJ databases">
        <title>Genomic Encyclopedia of Type Strains, Phase IV (KMG-IV): sequencing the most valuable type-strain genomes for metagenomic binning, comparative biology and taxonomic classification.</title>
        <authorList>
            <person name="Goeker M."/>
        </authorList>
    </citation>
    <scope>NUCLEOTIDE SEQUENCE [LARGE SCALE GENOMIC DNA]</scope>
    <source>
        <strain evidence="6 7">DSM 10065</strain>
    </source>
</reference>
<dbReference type="Pfam" id="PF11784">
    <property type="entry name" value="DUF3320"/>
    <property type="match status" value="1"/>
</dbReference>
<dbReference type="InterPro" id="IPR047187">
    <property type="entry name" value="SF1_C_Upf1"/>
</dbReference>
<evidence type="ECO:0000313" key="7">
    <source>
        <dbReference type="Proteomes" id="UP000246145"/>
    </source>
</evidence>
<dbReference type="FunFam" id="3.40.50.300:FF:002063">
    <property type="entry name" value="DNA helicase related protein"/>
    <property type="match status" value="1"/>
</dbReference>
<accession>A0A2U1CPL1</accession>
<protein>
    <submittedName>
        <fullName evidence="6">AAA domain-containing protein</fullName>
    </submittedName>
</protein>
<evidence type="ECO:0000256" key="1">
    <source>
        <dbReference type="SAM" id="MobiDB-lite"/>
    </source>
</evidence>
<feature type="domain" description="DNA2/NAM7 helicase-like C-terminal" evidence="4">
    <location>
        <begin position="1379"/>
        <end position="1573"/>
    </location>
</feature>
<feature type="domain" description="DNA2/NAM7 helicase helicase" evidence="3">
    <location>
        <begin position="1309"/>
        <end position="1350"/>
    </location>
</feature>
<dbReference type="InterPro" id="IPR025103">
    <property type="entry name" value="DUF4011"/>
</dbReference>
<dbReference type="Pfam" id="PF13086">
    <property type="entry name" value="AAA_11"/>
    <property type="match status" value="2"/>
</dbReference>
<dbReference type="InterPro" id="IPR041677">
    <property type="entry name" value="DNA2/NAM7_AAA_11"/>
</dbReference>
<name>A0A2U1CPL1_9BURK</name>
<dbReference type="InterPro" id="IPR021754">
    <property type="entry name" value="DUF3320"/>
</dbReference>
<proteinExistence type="predicted"/>
<evidence type="ECO:0000259" key="5">
    <source>
        <dbReference type="Pfam" id="PF18741"/>
    </source>
</evidence>
<dbReference type="SUPFAM" id="SSF52540">
    <property type="entry name" value="P-loop containing nucleoside triphosphate hydrolases"/>
    <property type="match status" value="1"/>
</dbReference>
<evidence type="ECO:0000313" key="6">
    <source>
        <dbReference type="EMBL" id="PVY67774.1"/>
    </source>
</evidence>
<dbReference type="Pfam" id="PF13195">
    <property type="entry name" value="DUF4011"/>
    <property type="match status" value="1"/>
</dbReference>
<feature type="domain" description="DUF3320" evidence="2">
    <location>
        <begin position="1798"/>
        <end position="1847"/>
    </location>
</feature>
<evidence type="ECO:0000259" key="4">
    <source>
        <dbReference type="Pfam" id="PF13087"/>
    </source>
</evidence>
<dbReference type="InterPro" id="IPR041679">
    <property type="entry name" value="DNA2/NAM7-like_C"/>
</dbReference>
<dbReference type="InterPro" id="IPR011335">
    <property type="entry name" value="Restrct_endonuc-II-like"/>
</dbReference>
<dbReference type="PANTHER" id="PTHR10887:SF495">
    <property type="entry name" value="HELICASE SENATAXIN ISOFORM X1-RELATED"/>
    <property type="match status" value="1"/>
</dbReference>
<comment type="caution">
    <text evidence="6">The sequence shown here is derived from an EMBL/GenBank/DDBJ whole genome shotgun (WGS) entry which is preliminary data.</text>
</comment>
<dbReference type="EMBL" id="QEKO01000001">
    <property type="protein sequence ID" value="PVY67774.1"/>
    <property type="molecule type" value="Genomic_DNA"/>
</dbReference>
<organism evidence="6 7">
    <name type="scientific">Pusillimonas noertemannii</name>
    <dbReference type="NCBI Taxonomy" id="305977"/>
    <lineage>
        <taxon>Bacteria</taxon>
        <taxon>Pseudomonadati</taxon>
        <taxon>Pseudomonadota</taxon>
        <taxon>Betaproteobacteria</taxon>
        <taxon>Burkholderiales</taxon>
        <taxon>Alcaligenaceae</taxon>
        <taxon>Pusillimonas</taxon>
    </lineage>
</organism>
<evidence type="ECO:0000259" key="3">
    <source>
        <dbReference type="Pfam" id="PF13086"/>
    </source>
</evidence>
<dbReference type="FunFam" id="3.40.960.10:FF:000002">
    <property type="entry name" value="DNA helicase related protein"/>
    <property type="match status" value="1"/>
</dbReference>
<dbReference type="Gene3D" id="3.40.50.300">
    <property type="entry name" value="P-loop containing nucleotide triphosphate hydrolases"/>
    <property type="match status" value="3"/>
</dbReference>
<dbReference type="Proteomes" id="UP000246145">
    <property type="component" value="Unassembled WGS sequence"/>
</dbReference>
<dbReference type="PANTHER" id="PTHR10887">
    <property type="entry name" value="DNA2/NAM7 HELICASE FAMILY"/>
    <property type="match status" value="1"/>
</dbReference>
<dbReference type="SUPFAM" id="SSF52980">
    <property type="entry name" value="Restriction endonuclease-like"/>
    <property type="match status" value="1"/>
</dbReference>